<dbReference type="Proteomes" id="UP000011592">
    <property type="component" value="Unassembled WGS sequence"/>
</dbReference>
<dbReference type="Pfam" id="PF24430">
    <property type="entry name" value="DUF7553"/>
    <property type="match status" value="1"/>
</dbReference>
<name>L9Z0X2_9EURY</name>
<dbReference type="EMBL" id="AOIJ01000051">
    <property type="protein sequence ID" value="ELY79531.1"/>
    <property type="molecule type" value="Genomic_DNA"/>
</dbReference>
<proteinExistence type="predicted"/>
<protein>
    <submittedName>
        <fullName evidence="1">Uncharacterized protein</fullName>
    </submittedName>
</protein>
<comment type="caution">
    <text evidence="1">The sequence shown here is derived from an EMBL/GenBank/DDBJ whole genome shotgun (WGS) entry which is preliminary data.</text>
</comment>
<keyword evidence="2" id="KW-1185">Reference proteome</keyword>
<reference evidence="1 2" key="1">
    <citation type="journal article" date="2014" name="PLoS Genet.">
        <title>Phylogenetically driven sequencing of extremely halophilic archaea reveals strategies for static and dynamic osmo-response.</title>
        <authorList>
            <person name="Becker E.A."/>
            <person name="Seitzer P.M."/>
            <person name="Tritt A."/>
            <person name="Larsen D."/>
            <person name="Krusor M."/>
            <person name="Yao A.I."/>
            <person name="Wu D."/>
            <person name="Madern D."/>
            <person name="Eisen J.A."/>
            <person name="Darling A.E."/>
            <person name="Facciotti M.T."/>
        </authorList>
    </citation>
    <scope>NUCLEOTIDE SEQUENCE [LARGE SCALE GENOMIC DNA]</scope>
    <source>
        <strain evidence="1 2">JCM 14663</strain>
    </source>
</reference>
<gene>
    <name evidence="1" type="ORF">C486_11039</name>
</gene>
<dbReference type="AlphaFoldDB" id="L9Z0X2"/>
<accession>L9Z0X2</accession>
<organism evidence="1 2">
    <name type="scientific">Natrinema gari JCM 14663</name>
    <dbReference type="NCBI Taxonomy" id="1230459"/>
    <lineage>
        <taxon>Archaea</taxon>
        <taxon>Methanobacteriati</taxon>
        <taxon>Methanobacteriota</taxon>
        <taxon>Stenosarchaea group</taxon>
        <taxon>Halobacteria</taxon>
        <taxon>Halobacteriales</taxon>
        <taxon>Natrialbaceae</taxon>
        <taxon>Natrinema</taxon>
    </lineage>
</organism>
<dbReference type="InterPro" id="IPR055975">
    <property type="entry name" value="DUF7553"/>
</dbReference>
<evidence type="ECO:0000313" key="2">
    <source>
        <dbReference type="Proteomes" id="UP000011592"/>
    </source>
</evidence>
<evidence type="ECO:0000313" key="1">
    <source>
        <dbReference type="EMBL" id="ELY79531.1"/>
    </source>
</evidence>
<dbReference type="PATRIC" id="fig|1230459.4.peg.2193"/>
<sequence>MDRVGEVVSMTAQLQQARDDLEEAAKSTDDDDVREDIRETADAFADYVMGDPTPDHAILDERLNTLRQARKRADGTTEDRLEAAIETVEDYREQVDQA</sequence>